<dbReference type="PROSITE" id="PS50118">
    <property type="entry name" value="HMG_BOX_2"/>
    <property type="match status" value="1"/>
</dbReference>
<dbReference type="InterPro" id="IPR036910">
    <property type="entry name" value="HMG_box_dom_sf"/>
</dbReference>
<evidence type="ECO:0000256" key="2">
    <source>
        <dbReference type="ARBA" id="ARBA00023242"/>
    </source>
</evidence>
<dbReference type="SUPFAM" id="SSF47095">
    <property type="entry name" value="HMG-box"/>
    <property type="match status" value="1"/>
</dbReference>
<feature type="domain" description="HMG box" evidence="5">
    <location>
        <begin position="331"/>
        <end position="400"/>
    </location>
</feature>
<organism evidence="6 7">
    <name type="scientific">Tremella mesenterica</name>
    <name type="common">Jelly fungus</name>
    <dbReference type="NCBI Taxonomy" id="5217"/>
    <lineage>
        <taxon>Eukaryota</taxon>
        <taxon>Fungi</taxon>
        <taxon>Dikarya</taxon>
        <taxon>Basidiomycota</taxon>
        <taxon>Agaricomycotina</taxon>
        <taxon>Tremellomycetes</taxon>
        <taxon>Tremellales</taxon>
        <taxon>Tremellaceae</taxon>
        <taxon>Tremella</taxon>
    </lineage>
</organism>
<comment type="caution">
    <text evidence="6">The sequence shown here is derived from an EMBL/GenBank/DDBJ whole genome shotgun (WGS) entry which is preliminary data.</text>
</comment>
<reference evidence="6 7" key="1">
    <citation type="submission" date="2016-06" db="EMBL/GenBank/DDBJ databases">
        <title>Evolution of pathogenesis and genome organization in the Tremellales.</title>
        <authorList>
            <person name="Cuomo C."/>
            <person name="Litvintseva A."/>
            <person name="Heitman J."/>
            <person name="Chen Y."/>
            <person name="Sun S."/>
            <person name="Springer D."/>
            <person name="Dromer F."/>
            <person name="Young S."/>
            <person name="Zeng Q."/>
            <person name="Chapman S."/>
            <person name="Gujja S."/>
            <person name="Saif S."/>
            <person name="Birren B."/>
        </authorList>
    </citation>
    <scope>NUCLEOTIDE SEQUENCE [LARGE SCALE GENOMIC DNA]</scope>
    <source>
        <strain evidence="6 7">ATCC 28783</strain>
    </source>
</reference>
<sequence length="743" mass="80919">MSVPLQTVEQMRGEIKAKSVSPAGVIVQPGRQPSVDPRNSISPPRESTPSAIGYAQPRQPSLNSISPKTLPINLPQAQATEEIILGPTESKLTADIPQEPMTIPSQNQDQIQNPLAMTDEIDPALLDQGPHQRRSPKTDADNVVVGGSIKADPVPGVSETFPGNRADISPSSNLRETNPDPHWTSHLLNPSASNLSNGENGQVENKQFHYPLVPVNTQGQWGEFSNPSTETNSPATPIGGLQNELPFSLGRKNGEFDSRRSSITDLGVSSDIGVGAIKGSTSSESGYAVGGHEDAEGELEEGEQTDATGEGGVPGPKQKKSHARRQPPGHIKRARNAFILFRKHVTDSGLIPPSVEVKHQNISVVAAKMWREAPQEVRQQFQEQARIEKEEHQRKYPGYRYQPVFRRTDIIRRRVRKDPAEDEKVDAVAEALIKGKTGQTLEEEIKDQLKARSDESGAESSGGSRRRRRDVGQLSKGALRAQRAQNRAKLQRQNLLGSNLLSVSMYNAQHQQAQQRLGHPGAQHHMQYAMAEQYLPVGYDMEGRPVMATAPGAPAAYGDMYDMAMGEGMYRLPPIQGEMMYGQGWEGNPYPGGYDAAPGMEYPAPVGMEGADYYQQGLGEGYSGDMAMGVSNPAGMPGVSAPTEMEYRLPPMVDQADGNVQSHSQVPPPPGERQADDRIRDWANDLHLPAQQEPSGHVMFNERLFDGALGSATLPHMSERRESDEGLAAFDEAVAQANEVPSW</sequence>
<dbReference type="SMART" id="SM00398">
    <property type="entry name" value="HMG"/>
    <property type="match status" value="1"/>
</dbReference>
<dbReference type="EMBL" id="SDIL01000006">
    <property type="protein sequence ID" value="RXK41694.1"/>
    <property type="molecule type" value="Genomic_DNA"/>
</dbReference>
<evidence type="ECO:0000313" key="6">
    <source>
        <dbReference type="EMBL" id="RXK41694.1"/>
    </source>
</evidence>
<protein>
    <recommendedName>
        <fullName evidence="5">HMG box domain-containing protein</fullName>
    </recommendedName>
</protein>
<proteinExistence type="predicted"/>
<evidence type="ECO:0000256" key="4">
    <source>
        <dbReference type="SAM" id="MobiDB-lite"/>
    </source>
</evidence>
<feature type="compositionally biased region" description="Basic residues" evidence="4">
    <location>
        <begin position="317"/>
        <end position="331"/>
    </location>
</feature>
<evidence type="ECO:0000313" key="7">
    <source>
        <dbReference type="Proteomes" id="UP000289152"/>
    </source>
</evidence>
<dbReference type="VEuPathDB" id="FungiDB:TREMEDRAFT_61669"/>
<dbReference type="InParanoid" id="A0A4Q1BUB2"/>
<dbReference type="InterPro" id="IPR009071">
    <property type="entry name" value="HMG_box_dom"/>
</dbReference>
<feature type="compositionally biased region" description="Polar residues" evidence="4">
    <location>
        <begin position="37"/>
        <end position="50"/>
    </location>
</feature>
<keyword evidence="7" id="KW-1185">Reference proteome</keyword>
<dbReference type="Pfam" id="PF00505">
    <property type="entry name" value="HMG_box"/>
    <property type="match status" value="1"/>
</dbReference>
<evidence type="ECO:0000259" key="5">
    <source>
        <dbReference type="PROSITE" id="PS50118"/>
    </source>
</evidence>
<dbReference type="GO" id="GO:0005634">
    <property type="term" value="C:nucleus"/>
    <property type="evidence" value="ECO:0007669"/>
    <property type="project" value="UniProtKB-UniRule"/>
</dbReference>
<keyword evidence="2 3" id="KW-0539">Nucleus</keyword>
<dbReference type="GO" id="GO:0000978">
    <property type="term" value="F:RNA polymerase II cis-regulatory region sequence-specific DNA binding"/>
    <property type="evidence" value="ECO:0007669"/>
    <property type="project" value="TreeGrafter"/>
</dbReference>
<dbReference type="PANTHER" id="PTHR45789:SF2">
    <property type="entry name" value="FI18025P1"/>
    <property type="match status" value="1"/>
</dbReference>
<keyword evidence="1 3" id="KW-0238">DNA-binding</keyword>
<dbReference type="CDD" id="cd01389">
    <property type="entry name" value="HMG-box_ROX1-like"/>
    <property type="match status" value="1"/>
</dbReference>
<dbReference type="Gene3D" id="1.10.30.10">
    <property type="entry name" value="High mobility group box domain"/>
    <property type="match status" value="1"/>
</dbReference>
<feature type="compositionally biased region" description="Polar residues" evidence="4">
    <location>
        <begin position="186"/>
        <end position="202"/>
    </location>
</feature>
<dbReference type="STRING" id="5217.A0A4Q1BUB2"/>
<feature type="region of interest" description="Disordered" evidence="4">
    <location>
        <begin position="654"/>
        <end position="675"/>
    </location>
</feature>
<dbReference type="PANTHER" id="PTHR45789">
    <property type="entry name" value="FI18025P1"/>
    <property type="match status" value="1"/>
</dbReference>
<feature type="region of interest" description="Disordered" evidence="4">
    <location>
        <begin position="126"/>
        <end position="202"/>
    </location>
</feature>
<evidence type="ECO:0000256" key="3">
    <source>
        <dbReference type="PROSITE-ProRule" id="PRU00267"/>
    </source>
</evidence>
<feature type="compositionally biased region" description="Acidic residues" evidence="4">
    <location>
        <begin position="295"/>
        <end position="304"/>
    </location>
</feature>
<dbReference type="OrthoDB" id="6247875at2759"/>
<feature type="compositionally biased region" description="Polar residues" evidence="4">
    <location>
        <begin position="58"/>
        <end position="67"/>
    </location>
</feature>
<feature type="region of interest" description="Disordered" evidence="4">
    <location>
        <begin position="277"/>
        <end position="331"/>
    </location>
</feature>
<accession>A0A4Q1BUB2</accession>
<gene>
    <name evidence="6" type="ORF">M231_00929</name>
</gene>
<feature type="region of interest" description="Disordered" evidence="4">
    <location>
        <begin position="448"/>
        <end position="489"/>
    </location>
</feature>
<name>A0A4Q1BUB2_TREME</name>
<dbReference type="Proteomes" id="UP000289152">
    <property type="component" value="Unassembled WGS sequence"/>
</dbReference>
<dbReference type="AlphaFoldDB" id="A0A4Q1BUB2"/>
<feature type="region of interest" description="Disordered" evidence="4">
    <location>
        <begin position="1"/>
        <end position="70"/>
    </location>
</feature>
<dbReference type="GO" id="GO:0000981">
    <property type="term" value="F:DNA-binding transcription factor activity, RNA polymerase II-specific"/>
    <property type="evidence" value="ECO:0007669"/>
    <property type="project" value="TreeGrafter"/>
</dbReference>
<feature type="DNA-binding region" description="HMG box" evidence="3">
    <location>
        <begin position="331"/>
        <end position="400"/>
    </location>
</feature>
<evidence type="ECO:0000256" key="1">
    <source>
        <dbReference type="ARBA" id="ARBA00023125"/>
    </source>
</evidence>
<dbReference type="InterPro" id="IPR051356">
    <property type="entry name" value="SOX/SOX-like_TF"/>
</dbReference>